<evidence type="ECO:0000313" key="6">
    <source>
        <dbReference type="RefSeq" id="XP_030523244.1"/>
    </source>
</evidence>
<dbReference type="OrthoDB" id="637682at2759"/>
<keyword evidence="3" id="KW-0809">Transit peptide</keyword>
<feature type="region of interest" description="Disordered" evidence="4">
    <location>
        <begin position="117"/>
        <end position="150"/>
    </location>
</feature>
<protein>
    <submittedName>
        <fullName evidence="6">Transcription termination factor MTERF2, chloroplastic</fullName>
    </submittedName>
</protein>
<proteinExistence type="inferred from homology"/>
<dbReference type="Pfam" id="PF02536">
    <property type="entry name" value="mTERF"/>
    <property type="match status" value="1"/>
</dbReference>
<comment type="similarity">
    <text evidence="1">Belongs to the mTERF family.</text>
</comment>
<dbReference type="Proteomes" id="UP000827889">
    <property type="component" value="Chromosome 11"/>
</dbReference>
<dbReference type="PANTHER" id="PTHR13068:SF98">
    <property type="entry name" value="TRANSCRIPTION TERMINATION FACTOR MTERF2, CHLOROPLASTIC"/>
    <property type="match status" value="1"/>
</dbReference>
<dbReference type="InterPro" id="IPR003690">
    <property type="entry name" value="MTERF"/>
</dbReference>
<keyword evidence="5" id="KW-1185">Reference proteome</keyword>
<dbReference type="AlphaFoldDB" id="A0A8B8NM77"/>
<evidence type="ECO:0000256" key="2">
    <source>
        <dbReference type="ARBA" id="ARBA00022472"/>
    </source>
</evidence>
<dbReference type="GO" id="GO:0006353">
    <property type="term" value="P:DNA-templated transcription termination"/>
    <property type="evidence" value="ECO:0007669"/>
    <property type="project" value="UniProtKB-KW"/>
</dbReference>
<dbReference type="PANTHER" id="PTHR13068">
    <property type="entry name" value="CGI-12 PROTEIN-RELATED"/>
    <property type="match status" value="1"/>
</dbReference>
<dbReference type="GeneID" id="115735933"/>
<reference evidence="6" key="1">
    <citation type="submission" date="2025-08" db="UniProtKB">
        <authorList>
            <consortium name="RefSeq"/>
        </authorList>
    </citation>
    <scope>IDENTIFICATION</scope>
    <source>
        <tissue evidence="6">Leaf</tissue>
    </source>
</reference>
<evidence type="ECO:0000256" key="3">
    <source>
        <dbReference type="ARBA" id="ARBA00022946"/>
    </source>
</evidence>
<dbReference type="SMART" id="SM00733">
    <property type="entry name" value="Mterf"/>
    <property type="match status" value="8"/>
</dbReference>
<sequence>MNLHFSLRSTLPPSHCRNMLLPLPCPSDSTTSLRFFSCLHHSPENVSSSSAAAAAGGKSSPDPHFLRTHNFKSTSLLLGSAQTVEPSPIPNSNHLDIPPQDQIKILETSLSAKRTPQFPGSIYVRSPSDADGASPRPPLRTLFRDGTNGGGDVGDEEMIVRAVEIRRKVTAEILKGAMRKGKFGITYTDNLVERVPAFIDYVMIEAAAMKRSPEFMESSFNVRAKAVVEDSKFVPLIRWLKHNSLSYPQIGKLICMSRGNLESIRRFAEWLKSINVKGRFIAVALMKAGDNILERGNDELDEIVQYLEDNGVRREWIGCVMSWSPQLLSYSMEEVKSRVAFYLDMGMNEKDFGTMVFDYPKALGYFAMEEMNQKVHYLKEFGLNIEEVGKLLAFKPQLMGCSIDDRWKPLVKYLYYLGISRDGMRRMLIVKPMIFCVDLEKVIAPKVRFFRDIGIRDDAIGKMLVKFPPLLTYSLYKKIRPVVIFLMTKAGVTEKNIAKVIALGPELLGCSIANKLEISLKYFLSLGIRVRQLGEMIADFPMLLRYNVDILRPKYRYLRRTMVRPLEDLIEFPRFFSYSLDGRIIPRHVVLVENRINMKLRYMLASTDEEFEQRVKDAVERRRNFESRVPSENLLSPLMADGWLERTAAGSTQTEITYSNAQESQPLDCSDVVDSSSIDEHRLSSVLHRN</sequence>
<evidence type="ECO:0000313" key="5">
    <source>
        <dbReference type="Proteomes" id="UP000827889"/>
    </source>
</evidence>
<dbReference type="RefSeq" id="XP_030523244.1">
    <property type="nucleotide sequence ID" value="XM_030667384.2"/>
</dbReference>
<gene>
    <name evidence="6" type="primary">LOC115735933</name>
</gene>
<keyword evidence="2" id="KW-0806">Transcription termination</keyword>
<keyword evidence="2" id="KW-0804">Transcription</keyword>
<keyword evidence="2" id="KW-0805">Transcription regulation</keyword>
<dbReference type="Gene3D" id="1.25.70.10">
    <property type="entry name" value="Transcription termination factor 3, mitochondrial"/>
    <property type="match status" value="1"/>
</dbReference>
<evidence type="ECO:0000256" key="1">
    <source>
        <dbReference type="ARBA" id="ARBA00007692"/>
    </source>
</evidence>
<organism evidence="5 6">
    <name type="scientific">Rhodamnia argentea</name>
    <dbReference type="NCBI Taxonomy" id="178133"/>
    <lineage>
        <taxon>Eukaryota</taxon>
        <taxon>Viridiplantae</taxon>
        <taxon>Streptophyta</taxon>
        <taxon>Embryophyta</taxon>
        <taxon>Tracheophyta</taxon>
        <taxon>Spermatophyta</taxon>
        <taxon>Magnoliopsida</taxon>
        <taxon>eudicotyledons</taxon>
        <taxon>Gunneridae</taxon>
        <taxon>Pentapetalae</taxon>
        <taxon>rosids</taxon>
        <taxon>malvids</taxon>
        <taxon>Myrtales</taxon>
        <taxon>Myrtaceae</taxon>
        <taxon>Myrtoideae</taxon>
        <taxon>Myrteae</taxon>
        <taxon>Australasian group</taxon>
        <taxon>Rhodamnia</taxon>
    </lineage>
</organism>
<dbReference type="FunFam" id="1.25.70.10:FF:000009">
    <property type="entry name" value="BnaA09g42960D protein"/>
    <property type="match status" value="1"/>
</dbReference>
<name>A0A8B8NM77_9MYRT</name>
<accession>A0A8B8NM77</accession>
<evidence type="ECO:0000256" key="4">
    <source>
        <dbReference type="SAM" id="MobiDB-lite"/>
    </source>
</evidence>
<dbReference type="KEGG" id="rarg:115735933"/>
<dbReference type="GO" id="GO:0003676">
    <property type="term" value="F:nucleic acid binding"/>
    <property type="evidence" value="ECO:0007669"/>
    <property type="project" value="InterPro"/>
</dbReference>
<dbReference type="InterPro" id="IPR038538">
    <property type="entry name" value="MTERF_sf"/>
</dbReference>